<reference evidence="2" key="1">
    <citation type="submission" date="2016-10" db="EMBL/GenBank/DDBJ databases">
        <authorList>
            <person name="Varghese N."/>
            <person name="Submissions S."/>
        </authorList>
    </citation>
    <scope>NUCLEOTIDE SEQUENCE [LARGE SCALE GENOMIC DNA]</scope>
    <source>
        <strain evidence="2">DSM 17933</strain>
    </source>
</reference>
<dbReference type="Proteomes" id="UP000199643">
    <property type="component" value="Unassembled WGS sequence"/>
</dbReference>
<dbReference type="OrthoDB" id="7432683at2"/>
<sequence>MKNKINEVTIAEPCAQNWDEMIKGEGFNFCTACSKKVIDFSGYTNAQIINVLANAGSAVCGRMSQSQLNQLNYHLTIVPTNNRNWMKYLGVLAIGMSIFMMDAKAENFREPIEINKNIVTKTDHKKPIIPKRIFGYIIGVDKKPVAGIRLSILDTKYAALTDKNGRYEIVLDNKFDISKNQLMVESLRYSAFLTLDFSKEKQNNLELKQVEPMIMGRMLIAPKKK</sequence>
<gene>
    <name evidence="1" type="ORF">SAMN05421827_10747</name>
</gene>
<name>A0A1G7UNJ3_9SPHI</name>
<proteinExistence type="predicted"/>
<evidence type="ECO:0008006" key="3">
    <source>
        <dbReference type="Google" id="ProtNLM"/>
    </source>
</evidence>
<dbReference type="SUPFAM" id="SSF49464">
    <property type="entry name" value="Carboxypeptidase regulatory domain-like"/>
    <property type="match status" value="1"/>
</dbReference>
<dbReference type="InterPro" id="IPR008969">
    <property type="entry name" value="CarboxyPept-like_regulatory"/>
</dbReference>
<protein>
    <recommendedName>
        <fullName evidence="3">CarboxypepD_reg-like domain-containing protein</fullName>
    </recommendedName>
</protein>
<organism evidence="1 2">
    <name type="scientific">Pedobacter terrae</name>
    <dbReference type="NCBI Taxonomy" id="405671"/>
    <lineage>
        <taxon>Bacteria</taxon>
        <taxon>Pseudomonadati</taxon>
        <taxon>Bacteroidota</taxon>
        <taxon>Sphingobacteriia</taxon>
        <taxon>Sphingobacteriales</taxon>
        <taxon>Sphingobacteriaceae</taxon>
        <taxon>Pedobacter</taxon>
    </lineage>
</organism>
<keyword evidence="2" id="KW-1185">Reference proteome</keyword>
<accession>A0A1G7UNJ3</accession>
<dbReference type="RefSeq" id="WP_090499527.1">
    <property type="nucleotide sequence ID" value="NZ_FNCH01000007.1"/>
</dbReference>
<evidence type="ECO:0000313" key="1">
    <source>
        <dbReference type="EMBL" id="SDG48918.1"/>
    </source>
</evidence>
<dbReference type="EMBL" id="FNCH01000007">
    <property type="protein sequence ID" value="SDG48918.1"/>
    <property type="molecule type" value="Genomic_DNA"/>
</dbReference>
<evidence type="ECO:0000313" key="2">
    <source>
        <dbReference type="Proteomes" id="UP000199643"/>
    </source>
</evidence>
<dbReference type="STRING" id="405671.SAMN05421827_10747"/>
<dbReference type="AlphaFoldDB" id="A0A1G7UNJ3"/>